<gene>
    <name evidence="1" type="ORF">CD178_00138</name>
</gene>
<reference evidence="1 2" key="1">
    <citation type="submission" date="2017-08" db="EMBL/GenBank/DDBJ databases">
        <title>Complete genome sequence of Gluconacetobacter saccharivorans CV1 isolated from Fermented Vinegar.</title>
        <authorList>
            <person name="Kim S.-Y."/>
        </authorList>
    </citation>
    <scope>NUCLEOTIDE SEQUENCE [LARGE SCALE GENOMIC DNA]</scope>
    <source>
        <strain evidence="1 2">CV1</strain>
    </source>
</reference>
<dbReference type="EMBL" id="CP023036">
    <property type="protein sequence ID" value="AXY20968.1"/>
    <property type="molecule type" value="Genomic_DNA"/>
</dbReference>
<dbReference type="OrthoDB" id="8437129at2"/>
<dbReference type="KEGG" id="ksc:CD178_00138"/>
<dbReference type="Proteomes" id="UP000264120">
    <property type="component" value="Chromosome"/>
</dbReference>
<accession>A0A347W7X5</accession>
<dbReference type="AlphaFoldDB" id="A0A347W7X5"/>
<evidence type="ECO:0000313" key="1">
    <source>
        <dbReference type="EMBL" id="AXY20968.1"/>
    </source>
</evidence>
<evidence type="ECO:0008006" key="3">
    <source>
        <dbReference type="Google" id="ProtNLM"/>
    </source>
</evidence>
<dbReference type="InterPro" id="IPR043148">
    <property type="entry name" value="TagF_C"/>
</dbReference>
<evidence type="ECO:0000313" key="2">
    <source>
        <dbReference type="Proteomes" id="UP000264120"/>
    </source>
</evidence>
<organism evidence="1 2">
    <name type="scientific">Komagataeibacter saccharivorans</name>
    <dbReference type="NCBI Taxonomy" id="265959"/>
    <lineage>
        <taxon>Bacteria</taxon>
        <taxon>Pseudomonadati</taxon>
        <taxon>Pseudomonadota</taxon>
        <taxon>Alphaproteobacteria</taxon>
        <taxon>Acetobacterales</taxon>
        <taxon>Acetobacteraceae</taxon>
        <taxon>Komagataeibacter</taxon>
    </lineage>
</organism>
<keyword evidence="2" id="KW-1185">Reference proteome</keyword>
<dbReference type="RefSeq" id="WP_118962279.1">
    <property type="nucleotide sequence ID" value="NZ_CP023036.1"/>
</dbReference>
<dbReference type="Gene3D" id="3.40.50.12580">
    <property type="match status" value="1"/>
</dbReference>
<name>A0A347W7X5_9PROT</name>
<sequence>MSHILFPYIAQPHQEFHSLPIALEMSRLYPEIQVHIASLTPERDGRIRILSQLYPKSSVTFDILEMPDWARRHIARHGPTPLTKIMVLFLNRNYFRRFQAIVVPERTSLYLRKMGVHEPRLIWTRHGAGDRAIGFASDVRKFDYMLMAGRKIEERMQQAGVLRKGHYTTGVYAKFDLVRRLHAGHEALFPNERPTVVYNPHFSHSLSSWPRFGMKVLEYFARQTKYNLIFAPHYRLFDTNRQKSMERLAPFTGLPHMIIDPGSDKSVDMTYTMAADLYMGDVSSQVGEFLIKPRPCLFLDAHGTQWQGNPNYESWTLGPVVDNLDTLGTTLDNAFLSHANFLDRQKEYIGDTFGFAEPTETAAKGAKSIIDFLKPIG</sequence>
<protein>
    <recommendedName>
        <fullName evidence="3">CDP-Glycerol:Poly(Glycerophosphate) glycerophosphotransferase</fullName>
    </recommendedName>
</protein>
<proteinExistence type="predicted"/>